<dbReference type="EMBL" id="KV784392">
    <property type="protein sequence ID" value="OEU07048.1"/>
    <property type="molecule type" value="Genomic_DNA"/>
</dbReference>
<feature type="domain" description="FAD-binding" evidence="2">
    <location>
        <begin position="186"/>
        <end position="260"/>
    </location>
</feature>
<protein>
    <submittedName>
        <fullName evidence="3">FAD/NAD(P)-binding domain-containing protein</fullName>
    </submittedName>
</protein>
<dbReference type="SUPFAM" id="SSF51905">
    <property type="entry name" value="FAD/NAD(P)-binding domain"/>
    <property type="match status" value="1"/>
</dbReference>
<name>A0A1E7EMA3_9STRA</name>
<reference evidence="3 4" key="1">
    <citation type="submission" date="2016-09" db="EMBL/GenBank/DDBJ databases">
        <title>Extensive genetic diversity and differential bi-allelic expression allows diatom success in the polar Southern Ocean.</title>
        <authorList>
            <consortium name="DOE Joint Genome Institute"/>
            <person name="Mock T."/>
            <person name="Otillar R.P."/>
            <person name="Strauss J."/>
            <person name="Dupont C."/>
            <person name="Frickenhaus S."/>
            <person name="Maumus F."/>
            <person name="Mcmullan M."/>
            <person name="Sanges R."/>
            <person name="Schmutz J."/>
            <person name="Toseland A."/>
            <person name="Valas R."/>
            <person name="Veluchamy A."/>
            <person name="Ward B.J."/>
            <person name="Allen A."/>
            <person name="Barry K."/>
            <person name="Falciatore A."/>
            <person name="Ferrante M."/>
            <person name="Fortunato A.E."/>
            <person name="Gloeckner G."/>
            <person name="Gruber A."/>
            <person name="Hipkin R."/>
            <person name="Janech M."/>
            <person name="Kroth P."/>
            <person name="Leese F."/>
            <person name="Lindquist E."/>
            <person name="Lyon B.R."/>
            <person name="Martin J."/>
            <person name="Mayer C."/>
            <person name="Parker M."/>
            <person name="Quesneville H."/>
            <person name="Raymond J."/>
            <person name="Uhlig C."/>
            <person name="Valentin K.U."/>
            <person name="Worden A.Z."/>
            <person name="Armbrust E.V."/>
            <person name="Bowler C."/>
            <person name="Green B."/>
            <person name="Moulton V."/>
            <person name="Van Oosterhout C."/>
            <person name="Grigoriev I."/>
        </authorList>
    </citation>
    <scope>NUCLEOTIDE SEQUENCE [LARGE SCALE GENOMIC DNA]</scope>
    <source>
        <strain evidence="3 4">CCMP1102</strain>
    </source>
</reference>
<proteinExistence type="predicted"/>
<dbReference type="Proteomes" id="UP000095751">
    <property type="component" value="Unassembled WGS sequence"/>
</dbReference>
<feature type="region of interest" description="Disordered" evidence="1">
    <location>
        <begin position="1"/>
        <end position="42"/>
    </location>
</feature>
<gene>
    <name evidence="3" type="ORF">FRACYDRAFT_198540</name>
</gene>
<dbReference type="GO" id="GO:0005739">
    <property type="term" value="C:mitochondrion"/>
    <property type="evidence" value="ECO:0007669"/>
    <property type="project" value="TreeGrafter"/>
</dbReference>
<dbReference type="InterPro" id="IPR036188">
    <property type="entry name" value="FAD/NAD-bd_sf"/>
</dbReference>
<evidence type="ECO:0000256" key="1">
    <source>
        <dbReference type="SAM" id="MobiDB-lite"/>
    </source>
</evidence>
<dbReference type="AlphaFoldDB" id="A0A1E7EMA3"/>
<evidence type="ECO:0000313" key="4">
    <source>
        <dbReference type="Proteomes" id="UP000095751"/>
    </source>
</evidence>
<dbReference type="InterPro" id="IPR002938">
    <property type="entry name" value="FAD-bd"/>
</dbReference>
<feature type="compositionally biased region" description="Low complexity" evidence="1">
    <location>
        <begin position="8"/>
        <end position="42"/>
    </location>
</feature>
<dbReference type="KEGG" id="fcy:FRACYDRAFT_198540"/>
<accession>A0A1E7EMA3</accession>
<evidence type="ECO:0000259" key="2">
    <source>
        <dbReference type="Pfam" id="PF01494"/>
    </source>
</evidence>
<dbReference type="OrthoDB" id="683240at2759"/>
<dbReference type="Gene3D" id="3.50.50.60">
    <property type="entry name" value="FAD/NAD(P)-binding domain"/>
    <property type="match status" value="1"/>
</dbReference>
<dbReference type="PANTHER" id="PTHR43876">
    <property type="entry name" value="UBIQUINONE BIOSYNTHESIS MONOOXYGENASE COQ6, MITOCHONDRIAL"/>
    <property type="match status" value="1"/>
</dbReference>
<dbReference type="PANTHER" id="PTHR43876:SF7">
    <property type="entry name" value="UBIQUINONE BIOSYNTHESIS MONOOXYGENASE COQ6, MITOCHONDRIAL"/>
    <property type="match status" value="1"/>
</dbReference>
<dbReference type="InterPro" id="IPR051205">
    <property type="entry name" value="UbiH/COQ6_monooxygenase"/>
</dbReference>
<sequence>MSNTTIKSIDNIDGSNNDSSNNLVSIETNNTNNNDDGTTTTTTTRKFNTAVLVGADGGNSFIRKSSGISQIGPGSYNQNALTFTVELENNNSSNNNNNGRRAYQRYLSDGGPIALLPTYSSNHAVIVWSTTPEVISKWKKSNKNNDVPSEDDDDLLLVQHLNDCLREGPQRIPPLMEEIISIASQKFTFPLSCYQASTYVKNRVVLVGDAAHTVHPMAGQGLNLGLADVDTLVTKLKKAHDAGMDLSSFLEEYNTDRHKNVSISLTGIHALQKIFVNTKDIPIQHVKTFGMNMIQNIGPLRRQLAIAAAHGVGV</sequence>
<dbReference type="PRINTS" id="PR00420">
    <property type="entry name" value="RNGMNOXGNASE"/>
</dbReference>
<dbReference type="GO" id="GO:0071949">
    <property type="term" value="F:FAD binding"/>
    <property type="evidence" value="ECO:0007669"/>
    <property type="project" value="InterPro"/>
</dbReference>
<dbReference type="InParanoid" id="A0A1E7EMA3"/>
<organism evidence="3 4">
    <name type="scientific">Fragilariopsis cylindrus CCMP1102</name>
    <dbReference type="NCBI Taxonomy" id="635003"/>
    <lineage>
        <taxon>Eukaryota</taxon>
        <taxon>Sar</taxon>
        <taxon>Stramenopiles</taxon>
        <taxon>Ochrophyta</taxon>
        <taxon>Bacillariophyta</taxon>
        <taxon>Bacillariophyceae</taxon>
        <taxon>Bacillariophycidae</taxon>
        <taxon>Bacillariales</taxon>
        <taxon>Bacillariaceae</taxon>
        <taxon>Fragilariopsis</taxon>
    </lineage>
</organism>
<dbReference type="Gene3D" id="3.30.9.10">
    <property type="entry name" value="D-Amino Acid Oxidase, subunit A, domain 2"/>
    <property type="match status" value="1"/>
</dbReference>
<keyword evidence="4" id="KW-1185">Reference proteome</keyword>
<evidence type="ECO:0000313" key="3">
    <source>
        <dbReference type="EMBL" id="OEU07048.1"/>
    </source>
</evidence>
<dbReference type="Pfam" id="PF01494">
    <property type="entry name" value="FAD_binding_3"/>
    <property type="match status" value="1"/>
</dbReference>